<dbReference type="Pfam" id="PF19883">
    <property type="entry name" value="DUF6356"/>
    <property type="match status" value="1"/>
</dbReference>
<dbReference type="InterPro" id="IPR045936">
    <property type="entry name" value="DUF6356"/>
</dbReference>
<feature type="transmembrane region" description="Helical" evidence="1">
    <location>
        <begin position="27"/>
        <end position="48"/>
    </location>
</feature>
<name>A0A4Y8ZL13_9SPHN</name>
<keyword evidence="1" id="KW-0812">Transmembrane</keyword>
<dbReference type="OrthoDB" id="7652114at2"/>
<proteinExistence type="predicted"/>
<dbReference type="AlphaFoldDB" id="A0A4Y8ZL13"/>
<dbReference type="Proteomes" id="UP000298213">
    <property type="component" value="Unassembled WGS sequence"/>
</dbReference>
<evidence type="ECO:0008006" key="4">
    <source>
        <dbReference type="Google" id="ProtNLM"/>
    </source>
</evidence>
<evidence type="ECO:0000256" key="1">
    <source>
        <dbReference type="SAM" id="Phobius"/>
    </source>
</evidence>
<evidence type="ECO:0000313" key="3">
    <source>
        <dbReference type="Proteomes" id="UP000298213"/>
    </source>
</evidence>
<sequence>MLHRWFLSHPRSVGESYWEHAAVAGRFGAVMVVGGIACLVHALFPALFPRTASDRVKRLYQQMKSRQPAFAAKPAAFQDPAWQLEYEI</sequence>
<dbReference type="EMBL" id="SPDV01000058">
    <property type="protein sequence ID" value="TFI56701.1"/>
    <property type="molecule type" value="Genomic_DNA"/>
</dbReference>
<evidence type="ECO:0000313" key="2">
    <source>
        <dbReference type="EMBL" id="TFI56701.1"/>
    </source>
</evidence>
<gene>
    <name evidence="2" type="ORF">E2493_18865</name>
</gene>
<comment type="caution">
    <text evidence="2">The sequence shown here is derived from an EMBL/GenBank/DDBJ whole genome shotgun (WGS) entry which is preliminary data.</text>
</comment>
<keyword evidence="3" id="KW-1185">Reference proteome</keyword>
<keyword evidence="1" id="KW-1133">Transmembrane helix</keyword>
<accession>A0A4Y8ZL13</accession>
<reference evidence="2 3" key="1">
    <citation type="submission" date="2019-03" db="EMBL/GenBank/DDBJ databases">
        <title>Genome sequence of Sphingomonas sp. 17J27-24.</title>
        <authorList>
            <person name="Kim M."/>
            <person name="Maeng S."/>
            <person name="Sathiyaraj S."/>
        </authorList>
    </citation>
    <scope>NUCLEOTIDE SEQUENCE [LARGE SCALE GENOMIC DNA]</scope>
    <source>
        <strain evidence="2 3">17J27-24</strain>
    </source>
</reference>
<organism evidence="2 3">
    <name type="scientific">Sphingomonas parva</name>
    <dbReference type="NCBI Taxonomy" id="2555898"/>
    <lineage>
        <taxon>Bacteria</taxon>
        <taxon>Pseudomonadati</taxon>
        <taxon>Pseudomonadota</taxon>
        <taxon>Alphaproteobacteria</taxon>
        <taxon>Sphingomonadales</taxon>
        <taxon>Sphingomonadaceae</taxon>
        <taxon>Sphingomonas</taxon>
    </lineage>
</organism>
<protein>
    <recommendedName>
        <fullName evidence="4">Capsule biosynthesis protein</fullName>
    </recommendedName>
</protein>
<keyword evidence="1" id="KW-0472">Membrane</keyword>